<protein>
    <submittedName>
        <fullName evidence="2">Glycine betaine/proline transport system substrate-binding protein</fullName>
    </submittedName>
</protein>
<evidence type="ECO:0000259" key="1">
    <source>
        <dbReference type="Pfam" id="PF04069"/>
    </source>
</evidence>
<sequence>MCERRGRAKSWADVIASSNVVKYVLENELDYKVELMQVEPGLMFASIADGSADAMVGAWLPSTHADYYEKYEGDFEDLGVNLTGTRNGLVVPEYMDVESIEDLKADSES</sequence>
<name>A0A1I1X5W4_9BACI</name>
<evidence type="ECO:0000313" key="3">
    <source>
        <dbReference type="Proteomes" id="UP000199474"/>
    </source>
</evidence>
<dbReference type="STRING" id="640948.SAMN05216238_107119"/>
<organism evidence="2 3">
    <name type="scientific">Lentibacillus persicus</name>
    <dbReference type="NCBI Taxonomy" id="640948"/>
    <lineage>
        <taxon>Bacteria</taxon>
        <taxon>Bacillati</taxon>
        <taxon>Bacillota</taxon>
        <taxon>Bacilli</taxon>
        <taxon>Bacillales</taxon>
        <taxon>Bacillaceae</taxon>
        <taxon>Lentibacillus</taxon>
    </lineage>
</organism>
<feature type="domain" description="ABC-type glycine betaine transport system substrate-binding" evidence="1">
    <location>
        <begin position="9"/>
        <end position="107"/>
    </location>
</feature>
<gene>
    <name evidence="2" type="ORF">SAMN05216238_107119</name>
</gene>
<accession>A0A1I1X5W4</accession>
<evidence type="ECO:0000313" key="2">
    <source>
        <dbReference type="EMBL" id="SFE02806.1"/>
    </source>
</evidence>
<dbReference type="GO" id="GO:0022857">
    <property type="term" value="F:transmembrane transporter activity"/>
    <property type="evidence" value="ECO:0007669"/>
    <property type="project" value="InterPro"/>
</dbReference>
<dbReference type="Pfam" id="PF04069">
    <property type="entry name" value="OpuAC"/>
    <property type="match status" value="1"/>
</dbReference>
<proteinExistence type="predicted"/>
<dbReference type="AlphaFoldDB" id="A0A1I1X5W4"/>
<dbReference type="RefSeq" id="WP_245745349.1">
    <property type="nucleotide sequence ID" value="NZ_FOMR01000007.1"/>
</dbReference>
<dbReference type="Gene3D" id="3.40.190.10">
    <property type="entry name" value="Periplasmic binding protein-like II"/>
    <property type="match status" value="1"/>
</dbReference>
<dbReference type="GO" id="GO:0043190">
    <property type="term" value="C:ATP-binding cassette (ABC) transporter complex"/>
    <property type="evidence" value="ECO:0007669"/>
    <property type="project" value="InterPro"/>
</dbReference>
<dbReference type="SUPFAM" id="SSF53850">
    <property type="entry name" value="Periplasmic binding protein-like II"/>
    <property type="match status" value="1"/>
</dbReference>
<dbReference type="InterPro" id="IPR007210">
    <property type="entry name" value="ABC_Gly_betaine_transp_sub-bd"/>
</dbReference>
<dbReference type="Proteomes" id="UP000199474">
    <property type="component" value="Unassembled WGS sequence"/>
</dbReference>
<keyword evidence="3" id="KW-1185">Reference proteome</keyword>
<reference evidence="3" key="1">
    <citation type="submission" date="2016-10" db="EMBL/GenBank/DDBJ databases">
        <authorList>
            <person name="Varghese N."/>
            <person name="Submissions S."/>
        </authorList>
    </citation>
    <scope>NUCLEOTIDE SEQUENCE [LARGE SCALE GENOMIC DNA]</scope>
    <source>
        <strain evidence="3">DSM 22530</strain>
    </source>
</reference>
<dbReference type="EMBL" id="FOMR01000007">
    <property type="protein sequence ID" value="SFE02806.1"/>
    <property type="molecule type" value="Genomic_DNA"/>
</dbReference>